<evidence type="ECO:0000259" key="6">
    <source>
        <dbReference type="SMART" id="SM00941"/>
    </source>
</evidence>
<dbReference type="InterPro" id="IPR035902">
    <property type="entry name" value="Nuc_phospho_transferase"/>
</dbReference>
<evidence type="ECO:0000256" key="2">
    <source>
        <dbReference type="ARBA" id="ARBA00011738"/>
    </source>
</evidence>
<dbReference type="STRING" id="6210.W6UI79"/>
<dbReference type="EC" id="2.4.2.4" evidence="5"/>
<dbReference type="GO" id="GO:0009032">
    <property type="term" value="F:thymidine phosphorylase activity"/>
    <property type="evidence" value="ECO:0007669"/>
    <property type="project" value="UniProtKB-UniRule"/>
</dbReference>
<accession>W6UI79</accession>
<sequence length="472" mass="51287">MYISEMLTLKARGLELCKKDYDDLVTHLCKKTISAVQLGAFLMAVFTRGMTTEEVANLTAAMVSHSDKLRWNDQQWAKSVVDKHSTGGVGDKTSHILAPMIAACGGKVPMISGRGLGVTGGTIDKLESIDGYSASIGEERLKNMLNDTGFFIVGQTERLVPADRQLYKYRDVTGTVPSVPLITASILSKKLCEGLRGLVVDIKLGSGALFQKLDEVRELAISLVTVGRKLDLKVVAVISWMDQPLGSCIGNALEMAEVFSILSGGSFQGRLRELVLTLGAAPIWKRSRDNDYLGFTGENMMQATELATERAKARVMMLEAVRDGRAQMAMRKMLVNQGVSSGVAEALCSPPPPDCIDPIDYYLGVMGKMANGKKSVKAPRSGYISDIDAGTIAQVVWRLGAGRNKLDDAIDHTVGIRLLKHVGDAVKSGEVWCIIYYKEKELDSKLEIMTHSAITVLEETAETPNVIVEVIE</sequence>
<evidence type="ECO:0000256" key="1">
    <source>
        <dbReference type="ARBA" id="ARBA00006915"/>
    </source>
</evidence>
<dbReference type="InterPro" id="IPR036320">
    <property type="entry name" value="Glycosyl_Trfase_fam3_N_dom_sf"/>
</dbReference>
<keyword evidence="3 5" id="KW-0328">Glycosyltransferase</keyword>
<dbReference type="SUPFAM" id="SSF47648">
    <property type="entry name" value="Nucleoside phosphorylase/phosphoribosyltransferase N-terminal domain"/>
    <property type="match status" value="1"/>
</dbReference>
<feature type="domain" description="Pyrimidine nucleoside phosphorylase C-terminal" evidence="6">
    <location>
        <begin position="383"/>
        <end position="457"/>
    </location>
</feature>
<dbReference type="NCBIfam" id="NF004490">
    <property type="entry name" value="PRK05820.1"/>
    <property type="match status" value="1"/>
</dbReference>
<dbReference type="PIRSF" id="PIRSF000478">
    <property type="entry name" value="TP_PyNP"/>
    <property type="match status" value="1"/>
</dbReference>
<evidence type="ECO:0000313" key="8">
    <source>
        <dbReference type="Proteomes" id="UP000019149"/>
    </source>
</evidence>
<comment type="function">
    <text evidence="5">Catalyzes the reversible phosphorolysis of thymidine. The produced molecules are then utilized as carbon and energy sources or in the rescue of pyrimidine bases for nucleotide synthesis.</text>
</comment>
<dbReference type="GO" id="GO:0005829">
    <property type="term" value="C:cytosol"/>
    <property type="evidence" value="ECO:0007669"/>
    <property type="project" value="TreeGrafter"/>
</dbReference>
<dbReference type="OMA" id="VWGGATN"/>
<dbReference type="Gene3D" id="3.40.1030.10">
    <property type="entry name" value="Nucleoside phosphorylase/phosphoribosyltransferase catalytic domain"/>
    <property type="match status" value="1"/>
</dbReference>
<evidence type="ECO:0000313" key="7">
    <source>
        <dbReference type="EMBL" id="EUB60768.1"/>
    </source>
</evidence>
<dbReference type="SUPFAM" id="SSF54680">
    <property type="entry name" value="Pyrimidine nucleoside phosphorylase C-terminal domain"/>
    <property type="match status" value="1"/>
</dbReference>
<comment type="caution">
    <text evidence="7">The sequence shown here is derived from an EMBL/GenBank/DDBJ whole genome shotgun (WGS) entry which is preliminary data.</text>
</comment>
<dbReference type="Pfam" id="PF02885">
    <property type="entry name" value="Glycos_trans_3N"/>
    <property type="match status" value="1"/>
</dbReference>
<keyword evidence="8" id="KW-1185">Reference proteome</keyword>
<dbReference type="InterPro" id="IPR000312">
    <property type="entry name" value="Glycosyl_Trfase_fam3"/>
</dbReference>
<dbReference type="GO" id="GO:0004645">
    <property type="term" value="F:1,4-alpha-oligoglucan phosphorylase activity"/>
    <property type="evidence" value="ECO:0007669"/>
    <property type="project" value="InterPro"/>
</dbReference>
<dbReference type="GeneID" id="36340109"/>
<evidence type="ECO:0000256" key="4">
    <source>
        <dbReference type="ARBA" id="ARBA00022679"/>
    </source>
</evidence>
<protein>
    <recommendedName>
        <fullName evidence="5">Thymidine phosphorylase</fullName>
        <shortName evidence="5">TP</shortName>
        <ecNumber evidence="5">2.4.2.4</ecNumber>
    </recommendedName>
    <alternativeName>
        <fullName evidence="5">TdRPase</fullName>
    </alternativeName>
</protein>
<dbReference type="InterPro" id="IPR036566">
    <property type="entry name" value="PYNP-like_C_sf"/>
</dbReference>
<dbReference type="InterPro" id="IPR017872">
    <property type="entry name" value="Pyrmidine_PPase_CS"/>
</dbReference>
<dbReference type="RefSeq" id="XP_024351964.1">
    <property type="nucleotide sequence ID" value="XM_024493643.1"/>
</dbReference>
<keyword evidence="4 5" id="KW-0808">Transferase</keyword>
<comment type="similarity">
    <text evidence="1 5">Belongs to the thymidine/pyrimidine-nucleoside phosphorylase family.</text>
</comment>
<dbReference type="InterPro" id="IPR000053">
    <property type="entry name" value="Thymidine/pyrmidine_PPase"/>
</dbReference>
<reference evidence="7 8" key="1">
    <citation type="journal article" date="2013" name="Nat. Genet.">
        <title>The genome of the hydatid tapeworm Echinococcus granulosus.</title>
        <authorList>
            <person name="Zheng H."/>
            <person name="Zhang W."/>
            <person name="Zhang L."/>
            <person name="Zhang Z."/>
            <person name="Li J."/>
            <person name="Lu G."/>
            <person name="Zhu Y."/>
            <person name="Wang Y."/>
            <person name="Huang Y."/>
            <person name="Liu J."/>
            <person name="Kang H."/>
            <person name="Chen J."/>
            <person name="Wang L."/>
            <person name="Chen A."/>
            <person name="Yu S."/>
            <person name="Gao Z."/>
            <person name="Jin L."/>
            <person name="Gu W."/>
            <person name="Wang Z."/>
            <person name="Zhao L."/>
            <person name="Shi B."/>
            <person name="Wen H."/>
            <person name="Lin R."/>
            <person name="Jones M.K."/>
            <person name="Brejova B."/>
            <person name="Vinar T."/>
            <person name="Zhao G."/>
            <person name="McManus D.P."/>
            <person name="Chen Z."/>
            <person name="Zhou Y."/>
            <person name="Wang S."/>
        </authorList>
    </citation>
    <scope>NUCLEOTIDE SEQUENCE [LARGE SCALE GENOMIC DNA]</scope>
</reference>
<dbReference type="PANTHER" id="PTHR10515:SF0">
    <property type="entry name" value="THYMIDINE PHOSPHORYLASE"/>
    <property type="match status" value="1"/>
</dbReference>
<dbReference type="PANTHER" id="PTHR10515">
    <property type="entry name" value="THYMIDINE PHOSPHORYLASE"/>
    <property type="match status" value="1"/>
</dbReference>
<dbReference type="FunFam" id="3.40.1030.10:FF:000003">
    <property type="entry name" value="Pyrimidine-nucleoside phosphorylase"/>
    <property type="match status" value="1"/>
</dbReference>
<dbReference type="Gene3D" id="1.20.970.10">
    <property type="entry name" value="Transferase, Pyrimidine Nucleoside Phosphorylase, Chain C"/>
    <property type="match status" value="1"/>
</dbReference>
<dbReference type="EMBL" id="APAU02000027">
    <property type="protein sequence ID" value="EUB60768.1"/>
    <property type="molecule type" value="Genomic_DNA"/>
</dbReference>
<dbReference type="OrthoDB" id="445007at2759"/>
<dbReference type="GO" id="GO:0006206">
    <property type="term" value="P:pyrimidine nucleobase metabolic process"/>
    <property type="evidence" value="ECO:0007669"/>
    <property type="project" value="InterPro"/>
</dbReference>
<dbReference type="Gene3D" id="3.90.1170.30">
    <property type="entry name" value="Pyrimidine nucleoside phosphorylase-like, C-terminal domain"/>
    <property type="match status" value="1"/>
</dbReference>
<dbReference type="AlphaFoldDB" id="W6UI79"/>
<name>W6UI79_ECHGR</name>
<dbReference type="PROSITE" id="PS00647">
    <property type="entry name" value="THYMID_PHOSPHORYLASE"/>
    <property type="match status" value="1"/>
</dbReference>
<dbReference type="Pfam" id="PF00591">
    <property type="entry name" value="Glycos_transf_3"/>
    <property type="match status" value="1"/>
</dbReference>
<comment type="subunit">
    <text evidence="2 5">Homodimer.</text>
</comment>
<dbReference type="Pfam" id="PF07831">
    <property type="entry name" value="PYNP_C"/>
    <property type="match status" value="1"/>
</dbReference>
<dbReference type="InterPro" id="IPR017459">
    <property type="entry name" value="Glycosyl_Trfase_fam3_N_dom"/>
</dbReference>
<dbReference type="CTD" id="36340109"/>
<dbReference type="InterPro" id="IPR013102">
    <property type="entry name" value="PYNP_C"/>
</dbReference>
<proteinExistence type="inferred from homology"/>
<gene>
    <name evidence="7" type="ORF">EGR_04394</name>
</gene>
<dbReference type="Proteomes" id="UP000019149">
    <property type="component" value="Unassembled WGS sequence"/>
</dbReference>
<evidence type="ECO:0000256" key="3">
    <source>
        <dbReference type="ARBA" id="ARBA00022676"/>
    </source>
</evidence>
<dbReference type="SUPFAM" id="SSF52418">
    <property type="entry name" value="Nucleoside phosphorylase/phosphoribosyltransferase catalytic domain"/>
    <property type="match status" value="1"/>
</dbReference>
<dbReference type="GO" id="GO:0006213">
    <property type="term" value="P:pyrimidine nucleoside metabolic process"/>
    <property type="evidence" value="ECO:0007669"/>
    <property type="project" value="UniProtKB-UniRule"/>
</dbReference>
<dbReference type="SMART" id="SM00941">
    <property type="entry name" value="PYNP_C"/>
    <property type="match status" value="1"/>
</dbReference>
<evidence type="ECO:0000256" key="5">
    <source>
        <dbReference type="PIRNR" id="PIRNR000478"/>
    </source>
</evidence>
<organism evidence="7 8">
    <name type="scientific">Echinococcus granulosus</name>
    <name type="common">Hydatid tapeworm</name>
    <dbReference type="NCBI Taxonomy" id="6210"/>
    <lineage>
        <taxon>Eukaryota</taxon>
        <taxon>Metazoa</taxon>
        <taxon>Spiralia</taxon>
        <taxon>Lophotrochozoa</taxon>
        <taxon>Platyhelminthes</taxon>
        <taxon>Cestoda</taxon>
        <taxon>Eucestoda</taxon>
        <taxon>Cyclophyllidea</taxon>
        <taxon>Taeniidae</taxon>
        <taxon>Echinococcus</taxon>
        <taxon>Echinococcus granulosus group</taxon>
    </lineage>
</organism>
<comment type="pathway">
    <text evidence="5">Pyrimidine metabolism; dTMP biosynthesis via salvage pathway; dTMP from thymine: step 1/2.</text>
</comment>
<dbReference type="UniPathway" id="UPA00578">
    <property type="reaction ID" value="UER00638"/>
</dbReference>
<comment type="catalytic activity">
    <reaction evidence="5">
        <text>thymidine + phosphate = 2-deoxy-alpha-D-ribose 1-phosphate + thymine</text>
        <dbReference type="Rhea" id="RHEA:16037"/>
        <dbReference type="ChEBI" id="CHEBI:17748"/>
        <dbReference type="ChEBI" id="CHEBI:17821"/>
        <dbReference type="ChEBI" id="CHEBI:43474"/>
        <dbReference type="ChEBI" id="CHEBI:57259"/>
        <dbReference type="EC" id="2.4.2.4"/>
    </reaction>
</comment>
<dbReference type="KEGG" id="egl:EGR_04394"/>